<name>A0A8C6RG96_NANGA</name>
<dbReference type="GeneTree" id="ENSGT00630000089942"/>
<feature type="region of interest" description="Disordered" evidence="1">
    <location>
        <begin position="23"/>
        <end position="173"/>
    </location>
</feature>
<accession>A0A8C6RG96</accession>
<keyword evidence="3" id="KW-1185">Reference proteome</keyword>
<dbReference type="Proteomes" id="UP000694381">
    <property type="component" value="Unassembled WGS sequence"/>
</dbReference>
<feature type="compositionally biased region" description="Polar residues" evidence="1">
    <location>
        <begin position="451"/>
        <end position="473"/>
    </location>
</feature>
<organism evidence="2 3">
    <name type="scientific">Nannospalax galili</name>
    <name type="common">Northern Israeli blind subterranean mole rat</name>
    <name type="synonym">Spalax galili</name>
    <dbReference type="NCBI Taxonomy" id="1026970"/>
    <lineage>
        <taxon>Eukaryota</taxon>
        <taxon>Metazoa</taxon>
        <taxon>Chordata</taxon>
        <taxon>Craniata</taxon>
        <taxon>Vertebrata</taxon>
        <taxon>Euteleostomi</taxon>
        <taxon>Mammalia</taxon>
        <taxon>Eutheria</taxon>
        <taxon>Euarchontoglires</taxon>
        <taxon>Glires</taxon>
        <taxon>Rodentia</taxon>
        <taxon>Myomorpha</taxon>
        <taxon>Muroidea</taxon>
        <taxon>Spalacidae</taxon>
        <taxon>Spalacinae</taxon>
        <taxon>Nannospalax</taxon>
    </lineage>
</organism>
<evidence type="ECO:0000256" key="1">
    <source>
        <dbReference type="SAM" id="MobiDB-lite"/>
    </source>
</evidence>
<proteinExistence type="predicted"/>
<feature type="compositionally biased region" description="Basic and acidic residues" evidence="1">
    <location>
        <begin position="121"/>
        <end position="137"/>
    </location>
</feature>
<protein>
    <recommendedName>
        <fullName evidence="4">Sterile alpha motif domain-containing protein 15</fullName>
    </recommendedName>
</protein>
<feature type="compositionally biased region" description="Basic and acidic residues" evidence="1">
    <location>
        <begin position="260"/>
        <end position="322"/>
    </location>
</feature>
<feature type="compositionally biased region" description="Basic and acidic residues" evidence="1">
    <location>
        <begin position="351"/>
        <end position="364"/>
    </location>
</feature>
<evidence type="ECO:0008006" key="4">
    <source>
        <dbReference type="Google" id="ProtNLM"/>
    </source>
</evidence>
<evidence type="ECO:0000313" key="3">
    <source>
        <dbReference type="Proteomes" id="UP000694381"/>
    </source>
</evidence>
<feature type="compositionally biased region" description="Basic and acidic residues" evidence="1">
    <location>
        <begin position="328"/>
        <end position="343"/>
    </location>
</feature>
<feature type="compositionally biased region" description="Basic and acidic residues" evidence="1">
    <location>
        <begin position="55"/>
        <end position="68"/>
    </location>
</feature>
<dbReference type="AlphaFoldDB" id="A0A8C6RG96"/>
<feature type="compositionally biased region" description="Basic and acidic residues" evidence="1">
    <location>
        <begin position="377"/>
        <end position="450"/>
    </location>
</feature>
<dbReference type="Ensembl" id="ENSNGAT00000023747.1">
    <property type="protein sequence ID" value="ENSNGAP00000018105.1"/>
    <property type="gene ID" value="ENSNGAG00000018335.1"/>
</dbReference>
<feature type="compositionally biased region" description="Basic and acidic residues" evidence="1">
    <location>
        <begin position="474"/>
        <end position="521"/>
    </location>
</feature>
<sequence>MAEVPQDYVSDPDEVEKRLFKGRKAPKLRKLREDAKPDSTAVEGFELPSDTDQEPQLKTKEDSFEEGKPGNAENVLLQLTGMPEKEIPKLDSPIQTNPEVPPVLKLGTPGEQGEEDLEVSVDEKHEEPDRQPPEKANPDVSMGVLIKPATGTDEQLPTETKSEVPGASSSETRLEVLEETTGKIPGQPLREQHEEIGLEQTTPGFPSEKPRKVVETNLLQQKMTTSVITEEIEKDSTEEKSTEQPSKMTKPEFPNQKPRKSIEEAVLKPPERTKSEILEEMRLKSTRETGAEPPEQIKSEFPDKKARESTEEKAPEPLEEIKPGLPEEESKKPVDRTSLERSEQTTSEVPQDTHKKSFEEKVPEIQEETDLGLLQEIKPDVQEETQRKSIEEKVQEPSEDSKPTDQKEKQRKTSEKFKLEETGNSTKEKGLELQELIKSEFPKKELRKTTNETGQVPPQMTKSEVQEKSQTQPTEKRNLESSDEPKPTERHTELSKEDRPEPSKLKYPVRKDEQVHPDYRAKKFSVKGTNKAKKECVIGSPRESIESIATDFDSQELLKVIQSYDFDEEFSNLLISEPQVELGELNSEKKDVGLSQVLEKLEPKDRESNTRNVNLEFEHLKWSPEKVAEWISQLGFPQYKVYKSIIFEIICSDLSSYFLSPDVFSCLFLTRNTENTRLWGKLIWLVCICLCLPCM</sequence>
<evidence type="ECO:0000313" key="2">
    <source>
        <dbReference type="Ensembl" id="ENSNGAP00000018105.1"/>
    </source>
</evidence>
<reference evidence="2" key="1">
    <citation type="submission" date="2025-08" db="UniProtKB">
        <authorList>
            <consortium name="Ensembl"/>
        </authorList>
    </citation>
    <scope>IDENTIFICATION</scope>
</reference>
<feature type="region of interest" description="Disordered" evidence="1">
    <location>
        <begin position="224"/>
        <end position="522"/>
    </location>
</feature>
<reference evidence="2" key="2">
    <citation type="submission" date="2025-09" db="UniProtKB">
        <authorList>
            <consortium name="Ensembl"/>
        </authorList>
    </citation>
    <scope>IDENTIFICATION</scope>
</reference>
<dbReference type="OMA" id="PMDETHE"/>